<proteinExistence type="predicted"/>
<dbReference type="Proteomes" id="UP000032024">
    <property type="component" value="Chromosome"/>
</dbReference>
<name>A0AAN0T5P0_HEYCO</name>
<evidence type="ECO:0000313" key="1">
    <source>
        <dbReference type="EMBL" id="AJO22509.1"/>
    </source>
</evidence>
<organism evidence="1 2">
    <name type="scientific">Heyndrickxia coagulans</name>
    <name type="common">Weizmannia coagulans</name>
    <dbReference type="NCBI Taxonomy" id="1398"/>
    <lineage>
        <taxon>Bacteria</taxon>
        <taxon>Bacillati</taxon>
        <taxon>Bacillota</taxon>
        <taxon>Bacilli</taxon>
        <taxon>Bacillales</taxon>
        <taxon>Bacillaceae</taxon>
        <taxon>Heyndrickxia</taxon>
    </lineage>
</organism>
<keyword evidence="2" id="KW-1185">Reference proteome</keyword>
<accession>A0AAN0T5P0</accession>
<sequence length="75" mass="8417">MQNVYKNIHSNGECRNLSKSFVLLKGQKKDCAVAAFFLLPVQKENPGKRRIYEVNRLLPSGFCMLDPASCAGHAY</sequence>
<protein>
    <submittedName>
        <fullName evidence="1">Uncharacterized protein</fullName>
    </submittedName>
</protein>
<gene>
    <name evidence="1" type="ORF">SB48_HM08orf02711</name>
</gene>
<dbReference type="AlphaFoldDB" id="A0AAN0T5P0"/>
<dbReference type="EMBL" id="CP010525">
    <property type="protein sequence ID" value="AJO22509.1"/>
    <property type="molecule type" value="Genomic_DNA"/>
</dbReference>
<evidence type="ECO:0000313" key="2">
    <source>
        <dbReference type="Proteomes" id="UP000032024"/>
    </source>
</evidence>
<reference evidence="2" key="1">
    <citation type="submission" date="2015-01" db="EMBL/GenBank/DDBJ databases">
        <title>Comparative genome analysis of Bacillus coagulans HM-08, Clostridium butyricum HM-68, Bacillus subtilis HM-66 and Bacillus paralicheniformis BL-09.</title>
        <authorList>
            <person name="Zhang H."/>
        </authorList>
    </citation>
    <scope>NUCLEOTIDE SEQUENCE [LARGE SCALE GENOMIC DNA]</scope>
    <source>
        <strain evidence="2">HM-08</strain>
    </source>
</reference>